<dbReference type="AlphaFoldDB" id="A0A1W2FLU8"/>
<sequence>MMLRKTGRGLRAVAALGVTPLLLAAGLGAAPANADPIGVQSLASCSPHWANTAAWMDCTGGTRKSWVRLGYNCGVGPITRDHHTRWYRVDPGKRRTVSAECTVRVNRAWPNVRAY</sequence>
<keyword evidence="1" id="KW-0732">Signal</keyword>
<evidence type="ECO:0000256" key="1">
    <source>
        <dbReference type="SAM" id="SignalP"/>
    </source>
</evidence>
<reference evidence="2 3" key="1">
    <citation type="submission" date="2017-04" db="EMBL/GenBank/DDBJ databases">
        <authorList>
            <person name="Afonso C.L."/>
            <person name="Miller P.J."/>
            <person name="Scott M.A."/>
            <person name="Spackman E."/>
            <person name="Goraichik I."/>
            <person name="Dimitrov K.M."/>
            <person name="Suarez D.L."/>
            <person name="Swayne D.E."/>
        </authorList>
    </citation>
    <scope>NUCLEOTIDE SEQUENCE [LARGE SCALE GENOMIC DNA]</scope>
    <source>
        <strain evidence="2 3">DSM 43828</strain>
    </source>
</reference>
<organism evidence="2 3">
    <name type="scientific">Kibdelosporangium aridum</name>
    <dbReference type="NCBI Taxonomy" id="2030"/>
    <lineage>
        <taxon>Bacteria</taxon>
        <taxon>Bacillati</taxon>
        <taxon>Actinomycetota</taxon>
        <taxon>Actinomycetes</taxon>
        <taxon>Pseudonocardiales</taxon>
        <taxon>Pseudonocardiaceae</taxon>
        <taxon>Kibdelosporangium</taxon>
    </lineage>
</organism>
<evidence type="ECO:0008006" key="4">
    <source>
        <dbReference type="Google" id="ProtNLM"/>
    </source>
</evidence>
<evidence type="ECO:0000313" key="3">
    <source>
        <dbReference type="Proteomes" id="UP000192674"/>
    </source>
</evidence>
<feature type="signal peptide" evidence="1">
    <location>
        <begin position="1"/>
        <end position="34"/>
    </location>
</feature>
<dbReference type="EMBL" id="FWXV01000008">
    <property type="protein sequence ID" value="SMD22957.1"/>
    <property type="molecule type" value="Genomic_DNA"/>
</dbReference>
<keyword evidence="3" id="KW-1185">Reference proteome</keyword>
<accession>A0A1W2FLU8</accession>
<proteinExistence type="predicted"/>
<name>A0A1W2FLU8_KIBAR</name>
<dbReference type="Proteomes" id="UP000192674">
    <property type="component" value="Unassembled WGS sequence"/>
</dbReference>
<protein>
    <recommendedName>
        <fullName evidence="4">Secreted protein</fullName>
    </recommendedName>
</protein>
<evidence type="ECO:0000313" key="2">
    <source>
        <dbReference type="EMBL" id="SMD22957.1"/>
    </source>
</evidence>
<gene>
    <name evidence="2" type="ORF">SAMN05661093_07738</name>
</gene>
<feature type="chain" id="PRO_5012122376" description="Secreted protein" evidence="1">
    <location>
        <begin position="35"/>
        <end position="115"/>
    </location>
</feature>